<gene>
    <name evidence="2" type="ORF">SAMN04487819_1192</name>
</gene>
<name>A0A1I2C5M3_9ACTN</name>
<keyword evidence="3" id="KW-1185">Reference proteome</keyword>
<dbReference type="EMBL" id="FOMZ01000019">
    <property type="protein sequence ID" value="SFE62940.1"/>
    <property type="molecule type" value="Genomic_DNA"/>
</dbReference>
<feature type="domain" description="GmrSD restriction endonucleases N-terminal" evidence="1">
    <location>
        <begin position="20"/>
        <end position="170"/>
    </location>
</feature>
<protein>
    <recommendedName>
        <fullName evidence="1">GmrSD restriction endonucleases N-terminal domain-containing protein</fullName>
    </recommendedName>
</protein>
<evidence type="ECO:0000313" key="3">
    <source>
        <dbReference type="Proteomes" id="UP000198716"/>
    </source>
</evidence>
<dbReference type="PANTHER" id="PTHR39639:SF1">
    <property type="entry name" value="DUF262 DOMAIN-CONTAINING PROTEIN"/>
    <property type="match status" value="1"/>
</dbReference>
<accession>A0A1I2C5M3</accession>
<proteinExistence type="predicted"/>
<dbReference type="PANTHER" id="PTHR39639">
    <property type="entry name" value="CHROMOSOME 16, WHOLE GENOME SHOTGUN SEQUENCE"/>
    <property type="match status" value="1"/>
</dbReference>
<sequence length="590" mass="66519">MIITMELDSQPKSIQSIYSWFSTHQLYVNRRYQRKLVWSQLEKQKLIESVLRKFPVPAILLAERDTGDYEIIDGLQRLHTLVSFIENSFPSVNAEYFDVSQFPTAKARADEGKFDPVANKKILDQSDISTFLDYSLAISIMRGATESEIDDVFARINTYGHRLSDQERRQAGVQDNFSNLIRQIACEIRGDASSDTLELSQMPSISIDLPMSKHGYDVVADEVFWVRQGILRSTELRDSMDEQCLADIVGSIVTGEVIERSKDMLDRIYDSNYSESRTVADTLGVYGEERVKSEIKYCVDEILKICNTDPPMKLRDIVFTQRSTNPFSAVFAVIMIAFHETLFGGQKKISNYAGIKNALSGVYGRLETSRKATAAGERRRNVDTVKGLIDQYVVDDKPKIVVSGHSTSDIDAAIRRSEIELPYYELKQGLLNLDNNRSVETGVLDKVAQTICAIANNGRERAGSVIIGVADKDEDASRIRDIDGIDPRRVGRKFAVGVKREAEALGESVETYFARWKNSLRNSELSEPLRSSVLSSIDYNEYFGLGVIVIHVPPQGEISFLGEETYWREGDETKRAPTQRNAMALAKRFV</sequence>
<dbReference type="AlphaFoldDB" id="A0A1I2C5M3"/>
<dbReference type="InterPro" id="IPR004919">
    <property type="entry name" value="GmrSD_N"/>
</dbReference>
<dbReference type="Pfam" id="PF03235">
    <property type="entry name" value="GmrSD_N"/>
    <property type="match status" value="1"/>
</dbReference>
<dbReference type="Proteomes" id="UP000198716">
    <property type="component" value="Unassembled WGS sequence"/>
</dbReference>
<dbReference type="InterPro" id="IPR038461">
    <property type="entry name" value="Schlafen_AlbA_2_dom_sf"/>
</dbReference>
<reference evidence="3" key="1">
    <citation type="submission" date="2016-10" db="EMBL/GenBank/DDBJ databases">
        <authorList>
            <person name="Varghese N."/>
            <person name="Submissions S."/>
        </authorList>
    </citation>
    <scope>NUCLEOTIDE SEQUENCE [LARGE SCALE GENOMIC DNA]</scope>
    <source>
        <strain evidence="3">DSM 45004</strain>
    </source>
</reference>
<dbReference type="Gene3D" id="3.30.950.30">
    <property type="entry name" value="Schlafen, AAA domain"/>
    <property type="match status" value="1"/>
</dbReference>
<organism evidence="2 3">
    <name type="scientific">Actinopolyspora alba</name>
    <dbReference type="NCBI Taxonomy" id="673379"/>
    <lineage>
        <taxon>Bacteria</taxon>
        <taxon>Bacillati</taxon>
        <taxon>Actinomycetota</taxon>
        <taxon>Actinomycetes</taxon>
        <taxon>Actinopolysporales</taxon>
        <taxon>Actinopolysporaceae</taxon>
        <taxon>Actinopolyspora</taxon>
        <taxon>Actinopolyspora alba group</taxon>
    </lineage>
</organism>
<dbReference type="RefSeq" id="WP_217641859.1">
    <property type="nucleotide sequence ID" value="NZ_FOMZ01000019.1"/>
</dbReference>
<evidence type="ECO:0000313" key="2">
    <source>
        <dbReference type="EMBL" id="SFE62940.1"/>
    </source>
</evidence>
<evidence type="ECO:0000259" key="1">
    <source>
        <dbReference type="Pfam" id="PF03235"/>
    </source>
</evidence>